<dbReference type="SUPFAM" id="SSF52374">
    <property type="entry name" value="Nucleotidylyl transferase"/>
    <property type="match status" value="1"/>
</dbReference>
<evidence type="ECO:0000259" key="11">
    <source>
        <dbReference type="Pfam" id="PF09334"/>
    </source>
</evidence>
<sequence length="518" mass="58999">MFYITTAIDYTNGAPHIGHAYEKVLADVITRYRRLAGEEAYYLTGVDQHGQKVQQTAEKEGVNPATFAQRNTKKFIKLWEKLGVDYDGWAETVDPRHKACVQNILTRLHDEGQIYKKQYKGFYSVRQEQFLTDKERDEHGNFGPEWGEVEERDEENYYFKLSEHADWLRSYVESHDDFVIPGFRTPEVLNAIDRAADTDLCISRPKERLRWGIELPFDTDYVTYVWFDALINYISFAGYLADDDSGLPDFDSLWPANIHVLGKDILVPSHSIYWPAMLHAIGFSDEQMPSLLVHGWWNIKGEKMSKSIGNVIDPDALAEQFGPETLRYYLVRDITTGKDADFDADRLVMLYNTELANDLGNLCNRALNMSKRFLGGTMQVSTSDDEDASALRQSLSDATNAYQKAMAKYDTAAALRALNAHVSFCNGFAERNRPWELAKDDDQKEKLASVLYHMIESCAHISVLLSPVTPGACTKIQNQLRMPGLSETTIPELQWGLIPDGHEIGKPKPVFPRIQIEE</sequence>
<comment type="similarity">
    <text evidence="10">Belongs to the class-I aminoacyl-tRNA synthetase family.</text>
</comment>
<keyword evidence="4 10" id="KW-0436">Ligase</keyword>
<dbReference type="GO" id="GO:0005524">
    <property type="term" value="F:ATP binding"/>
    <property type="evidence" value="ECO:0007669"/>
    <property type="project" value="UniProtKB-KW"/>
</dbReference>
<evidence type="ECO:0000313" key="14">
    <source>
        <dbReference type="Proteomes" id="UP000557872"/>
    </source>
</evidence>
<evidence type="ECO:0000313" key="13">
    <source>
        <dbReference type="EMBL" id="NWK57201.1"/>
    </source>
</evidence>
<dbReference type="CDD" id="cd00814">
    <property type="entry name" value="MetRS_core"/>
    <property type="match status" value="1"/>
</dbReference>
<dbReference type="InterPro" id="IPR023457">
    <property type="entry name" value="Met-tRNA_synth_2"/>
</dbReference>
<dbReference type="Gene3D" id="3.40.50.620">
    <property type="entry name" value="HUPs"/>
    <property type="match status" value="1"/>
</dbReference>
<evidence type="ECO:0000256" key="6">
    <source>
        <dbReference type="ARBA" id="ARBA00022840"/>
    </source>
</evidence>
<dbReference type="PRINTS" id="PR01041">
    <property type="entry name" value="TRNASYNTHMET"/>
</dbReference>
<comment type="caution">
    <text evidence="13">The sequence shown here is derived from an EMBL/GenBank/DDBJ whole genome shotgun (WGS) entry which is preliminary data.</text>
</comment>
<proteinExistence type="inferred from homology"/>
<name>A0A851GMY8_9BACT</name>
<accession>A0A851GMY8</accession>
<dbReference type="InterPro" id="IPR014758">
    <property type="entry name" value="Met-tRNA_synth"/>
</dbReference>
<dbReference type="RefSeq" id="WP_178934027.1">
    <property type="nucleotide sequence ID" value="NZ_JACBAZ010000008.1"/>
</dbReference>
<keyword evidence="5 10" id="KW-0547">Nucleotide-binding</keyword>
<keyword evidence="6 10" id="KW-0067">ATP-binding</keyword>
<organism evidence="13 14">
    <name type="scientific">Oceaniferula marina</name>
    <dbReference type="NCBI Taxonomy" id="2748318"/>
    <lineage>
        <taxon>Bacteria</taxon>
        <taxon>Pseudomonadati</taxon>
        <taxon>Verrucomicrobiota</taxon>
        <taxon>Verrucomicrobiia</taxon>
        <taxon>Verrucomicrobiales</taxon>
        <taxon>Verrucomicrobiaceae</taxon>
        <taxon>Oceaniferula</taxon>
    </lineage>
</organism>
<dbReference type="GO" id="GO:0006431">
    <property type="term" value="P:methionyl-tRNA aminoacylation"/>
    <property type="evidence" value="ECO:0007669"/>
    <property type="project" value="InterPro"/>
</dbReference>
<dbReference type="GO" id="GO:0004825">
    <property type="term" value="F:methionine-tRNA ligase activity"/>
    <property type="evidence" value="ECO:0007669"/>
    <property type="project" value="UniProtKB-EC"/>
</dbReference>
<gene>
    <name evidence="13" type="ORF">HW115_16380</name>
</gene>
<evidence type="ECO:0000256" key="2">
    <source>
        <dbReference type="ARBA" id="ARBA00012838"/>
    </source>
</evidence>
<evidence type="ECO:0000256" key="7">
    <source>
        <dbReference type="ARBA" id="ARBA00022917"/>
    </source>
</evidence>
<dbReference type="SUPFAM" id="SSF47323">
    <property type="entry name" value="Anticodon-binding domain of a subclass of class I aminoacyl-tRNA synthetases"/>
    <property type="match status" value="1"/>
</dbReference>
<keyword evidence="8 10" id="KW-0030">Aminoacyl-tRNA synthetase</keyword>
<dbReference type="Pfam" id="PF19303">
    <property type="entry name" value="Anticodon_3"/>
    <property type="match status" value="1"/>
</dbReference>
<dbReference type="InterPro" id="IPR041872">
    <property type="entry name" value="Anticodon_Met"/>
</dbReference>
<feature type="domain" description="Methionyl/Leucyl tRNA synthetase" evidence="11">
    <location>
        <begin position="151"/>
        <end position="366"/>
    </location>
</feature>
<dbReference type="CDD" id="cd07957">
    <property type="entry name" value="Anticodon_Ia_Met"/>
    <property type="match status" value="1"/>
</dbReference>
<dbReference type="InterPro" id="IPR009080">
    <property type="entry name" value="tRNAsynth_Ia_anticodon-bd"/>
</dbReference>
<dbReference type="EC" id="6.1.1.10" evidence="2"/>
<evidence type="ECO:0000256" key="4">
    <source>
        <dbReference type="ARBA" id="ARBA00022598"/>
    </source>
</evidence>
<dbReference type="Gene3D" id="2.170.220.10">
    <property type="match status" value="1"/>
</dbReference>
<feature type="domain" description="Methionyl-tRNA synthetase anticodon-binding" evidence="12">
    <location>
        <begin position="386"/>
        <end position="516"/>
    </location>
</feature>
<keyword evidence="7 10" id="KW-0648">Protein biosynthesis</keyword>
<reference evidence="13 14" key="1">
    <citation type="submission" date="2020-07" db="EMBL/GenBank/DDBJ databases">
        <title>Roseicoccus Jingziensis gen. nov., sp. nov., isolated from coastal seawater.</title>
        <authorList>
            <person name="Feng X."/>
        </authorList>
    </citation>
    <scope>NUCLEOTIDE SEQUENCE [LARGE SCALE GENOMIC DNA]</scope>
    <source>
        <strain evidence="13 14">N1E253</strain>
    </source>
</reference>
<dbReference type="PANTHER" id="PTHR43326">
    <property type="entry name" value="METHIONYL-TRNA SYNTHETASE"/>
    <property type="match status" value="1"/>
</dbReference>
<dbReference type="InterPro" id="IPR015413">
    <property type="entry name" value="Methionyl/Leucyl_tRNA_Synth"/>
</dbReference>
<evidence type="ECO:0000256" key="5">
    <source>
        <dbReference type="ARBA" id="ARBA00022741"/>
    </source>
</evidence>
<dbReference type="EMBL" id="JACBAZ010000008">
    <property type="protein sequence ID" value="NWK57201.1"/>
    <property type="molecule type" value="Genomic_DNA"/>
</dbReference>
<keyword evidence="14" id="KW-1185">Reference proteome</keyword>
<evidence type="ECO:0000256" key="3">
    <source>
        <dbReference type="ARBA" id="ARBA00018753"/>
    </source>
</evidence>
<evidence type="ECO:0000256" key="9">
    <source>
        <dbReference type="ARBA" id="ARBA00030904"/>
    </source>
</evidence>
<dbReference type="Gene3D" id="1.10.730.10">
    <property type="entry name" value="Isoleucyl-tRNA Synthetase, Domain 1"/>
    <property type="match status" value="1"/>
</dbReference>
<dbReference type="Pfam" id="PF09334">
    <property type="entry name" value="tRNA-synt_1g"/>
    <property type="match status" value="2"/>
</dbReference>
<dbReference type="Proteomes" id="UP000557872">
    <property type="component" value="Unassembled WGS sequence"/>
</dbReference>
<evidence type="ECO:0000259" key="12">
    <source>
        <dbReference type="Pfam" id="PF19303"/>
    </source>
</evidence>
<evidence type="ECO:0000256" key="1">
    <source>
        <dbReference type="ARBA" id="ARBA00003314"/>
    </source>
</evidence>
<feature type="domain" description="Methionyl/Leucyl tRNA synthetase" evidence="11">
    <location>
        <begin position="3"/>
        <end position="135"/>
    </location>
</feature>
<dbReference type="PANTHER" id="PTHR43326:SF1">
    <property type="entry name" value="METHIONINE--TRNA LIGASE, MITOCHONDRIAL"/>
    <property type="match status" value="1"/>
</dbReference>
<protein>
    <recommendedName>
        <fullName evidence="3">Methionine--tRNA ligase</fullName>
        <ecNumber evidence="2">6.1.1.10</ecNumber>
    </recommendedName>
    <alternativeName>
        <fullName evidence="9">Methionyl-tRNA synthetase</fullName>
    </alternativeName>
</protein>
<dbReference type="InterPro" id="IPR014729">
    <property type="entry name" value="Rossmann-like_a/b/a_fold"/>
</dbReference>
<evidence type="ECO:0000256" key="8">
    <source>
        <dbReference type="ARBA" id="ARBA00023146"/>
    </source>
</evidence>
<dbReference type="InterPro" id="IPR033911">
    <property type="entry name" value="MetRS_core"/>
</dbReference>
<comment type="function">
    <text evidence="1">Is required not only for elongation of protein synthesis but also for the initiation of all mRNA translation through initiator tRNA(fMet) aminoacylation.</text>
</comment>
<dbReference type="AlphaFoldDB" id="A0A851GMY8"/>
<evidence type="ECO:0000256" key="10">
    <source>
        <dbReference type="RuleBase" id="RU363039"/>
    </source>
</evidence>
<dbReference type="NCBIfam" id="TIGR00398">
    <property type="entry name" value="metG"/>
    <property type="match status" value="1"/>
</dbReference>